<name>A0A1C3P968_9ACTN</name>
<accession>A0A1C3P968</accession>
<evidence type="ECO:0000313" key="1">
    <source>
        <dbReference type="EMBL" id="SBW26350.1"/>
    </source>
</evidence>
<evidence type="ECO:0000313" key="2">
    <source>
        <dbReference type="Proteomes" id="UP000199013"/>
    </source>
</evidence>
<dbReference type="Gene3D" id="2.60.40.420">
    <property type="entry name" value="Cupredoxins - blue copper proteins"/>
    <property type="match status" value="1"/>
</dbReference>
<dbReference type="Proteomes" id="UP000199013">
    <property type="component" value="Unassembled WGS sequence"/>
</dbReference>
<proteinExistence type="predicted"/>
<reference evidence="2" key="1">
    <citation type="submission" date="2016-02" db="EMBL/GenBank/DDBJ databases">
        <authorList>
            <person name="Wibberg D."/>
        </authorList>
    </citation>
    <scope>NUCLEOTIDE SEQUENCE [LARGE SCALE GENOMIC DNA]</scope>
</reference>
<dbReference type="SUPFAM" id="SSF49503">
    <property type="entry name" value="Cupredoxins"/>
    <property type="match status" value="1"/>
</dbReference>
<dbReference type="PROSITE" id="PS51257">
    <property type="entry name" value="PROKAR_LIPOPROTEIN"/>
    <property type="match status" value="1"/>
</dbReference>
<sequence length="148" mass="14905">MRCRGGWQEVTALGRGRQAAAAAVLVAVTLLSGCGGSGTGGEPGGGSAAATARPSMKDGVQVFTLEGTTELTFSPRTLLAAPGRIRIDFSVPAGSAPHNAVLLDIAGARSPIISAGQSGSFAFEVRQPGEYRLVCTIHPNMLGTLAVG</sequence>
<protein>
    <recommendedName>
        <fullName evidence="3">Blue (Type 1) copper domain-containing protein</fullName>
    </recommendedName>
</protein>
<evidence type="ECO:0008006" key="3">
    <source>
        <dbReference type="Google" id="ProtNLM"/>
    </source>
</evidence>
<dbReference type="InterPro" id="IPR008972">
    <property type="entry name" value="Cupredoxin"/>
</dbReference>
<keyword evidence="2" id="KW-1185">Reference proteome</keyword>
<gene>
    <name evidence="1" type="ORF">FDG2_4862</name>
</gene>
<organism evidence="1 2">
    <name type="scientific">Candidatus Protofrankia californiensis</name>
    <dbReference type="NCBI Taxonomy" id="1839754"/>
    <lineage>
        <taxon>Bacteria</taxon>
        <taxon>Bacillati</taxon>
        <taxon>Actinomycetota</taxon>
        <taxon>Actinomycetes</taxon>
        <taxon>Frankiales</taxon>
        <taxon>Frankiaceae</taxon>
        <taxon>Protofrankia</taxon>
    </lineage>
</organism>
<dbReference type="EMBL" id="FLUV01002044">
    <property type="protein sequence ID" value="SBW26350.1"/>
    <property type="molecule type" value="Genomic_DNA"/>
</dbReference>
<dbReference type="AlphaFoldDB" id="A0A1C3P968"/>